<evidence type="ECO:0000256" key="1">
    <source>
        <dbReference type="SAM" id="SignalP"/>
    </source>
</evidence>
<feature type="chain" id="PRO_5047096895" evidence="1">
    <location>
        <begin position="20"/>
        <end position="421"/>
    </location>
</feature>
<dbReference type="RefSeq" id="WP_255874167.1">
    <property type="nucleotide sequence ID" value="NZ_JACASI010000024.1"/>
</dbReference>
<sequence>MKKVIASIGLMALASASQAVTTLGLNPICNANGTFVGNVSFNGGTYLRCDLPTSIAVDDTVVLGTTSTFTHPTYNGKPIVWALPGIVVVGDGNTQNADPSTVDNTVLQIAAGAQVAGAVDSASALIISRGAQIDAQGTANDPIVFSSLDNNMTGSGEWGGLVLAGFGESNACPSGAITGGQMGDTCTMEGVASAAYFGSGHLSAPNTMSSGTLEYVVIAEGGHVISDGNEINGLTLYAVNSSTTINNLHVHGNQDDGVEFFGGNAAITNMWMTCNQDDSVDWDLGYQGYLVNVSIEQGDNAGYALELANNPDNDNALPRSNGNIYAMSIDYVGTGTPANVPFKLKEGTDGTFQHVIVGSGYNAKNCDETAGAYTSASGQWSTINYGCTEIDGDPSNWDMPVSSGSALGFSGSSFWTAPACD</sequence>
<dbReference type="PANTHER" id="PTHR41339">
    <property type="entry name" value="LIPL48"/>
    <property type="match status" value="1"/>
</dbReference>
<evidence type="ECO:0000313" key="2">
    <source>
        <dbReference type="EMBL" id="MCQ3829282.1"/>
    </source>
</evidence>
<keyword evidence="1" id="KW-0732">Signal</keyword>
<accession>A0ABT1NZJ2</accession>
<organism evidence="2 3">
    <name type="scientific">Microbulbifer elongatus</name>
    <dbReference type="NCBI Taxonomy" id="86173"/>
    <lineage>
        <taxon>Bacteria</taxon>
        <taxon>Pseudomonadati</taxon>
        <taxon>Pseudomonadota</taxon>
        <taxon>Gammaproteobacteria</taxon>
        <taxon>Cellvibrionales</taxon>
        <taxon>Microbulbiferaceae</taxon>
        <taxon>Microbulbifer</taxon>
    </lineage>
</organism>
<dbReference type="PANTHER" id="PTHR41339:SF1">
    <property type="entry name" value="SECRETED PROTEIN"/>
    <property type="match status" value="1"/>
</dbReference>
<protein>
    <submittedName>
        <fullName evidence="2">Uncharacterized protein</fullName>
    </submittedName>
</protein>
<dbReference type="EMBL" id="JACASI010000024">
    <property type="protein sequence ID" value="MCQ3829282.1"/>
    <property type="molecule type" value="Genomic_DNA"/>
</dbReference>
<dbReference type="Proteomes" id="UP001205566">
    <property type="component" value="Unassembled WGS sequence"/>
</dbReference>
<keyword evidence="3" id="KW-1185">Reference proteome</keyword>
<name>A0ABT1NZJ2_9GAMM</name>
<evidence type="ECO:0000313" key="3">
    <source>
        <dbReference type="Proteomes" id="UP001205566"/>
    </source>
</evidence>
<gene>
    <name evidence="2" type="ORF">HXX02_07475</name>
</gene>
<proteinExistence type="predicted"/>
<comment type="caution">
    <text evidence="2">The sequence shown here is derived from an EMBL/GenBank/DDBJ whole genome shotgun (WGS) entry which is preliminary data.</text>
</comment>
<reference evidence="2" key="1">
    <citation type="thesis" date="2020" institute="Technische Universitat Dresden" country="Dresden, Germany">
        <title>The Agarolytic System of Microbulbifer elongatus PORT2, Isolated from Batu Karas, Pangandaran West Java Indonesia.</title>
        <authorList>
            <person name="Anggraeni S.R."/>
        </authorList>
    </citation>
    <scope>NUCLEOTIDE SEQUENCE</scope>
    <source>
        <strain evidence="2">PORT2</strain>
    </source>
</reference>
<feature type="signal peptide" evidence="1">
    <location>
        <begin position="1"/>
        <end position="19"/>
    </location>
</feature>